<evidence type="ECO:0000313" key="4">
    <source>
        <dbReference type="Proteomes" id="UP001054902"/>
    </source>
</evidence>
<organism evidence="3 4">
    <name type="scientific">Chaetoceros tenuissimus</name>
    <dbReference type="NCBI Taxonomy" id="426638"/>
    <lineage>
        <taxon>Eukaryota</taxon>
        <taxon>Sar</taxon>
        <taxon>Stramenopiles</taxon>
        <taxon>Ochrophyta</taxon>
        <taxon>Bacillariophyta</taxon>
        <taxon>Coscinodiscophyceae</taxon>
        <taxon>Chaetocerotophycidae</taxon>
        <taxon>Chaetocerotales</taxon>
        <taxon>Chaetocerotaceae</taxon>
        <taxon>Chaetoceros</taxon>
    </lineage>
</organism>
<dbReference type="Pfam" id="PF00646">
    <property type="entry name" value="F-box"/>
    <property type="match status" value="1"/>
</dbReference>
<proteinExistence type="predicted"/>
<sequence>MAVTRRQKRAAVKEGNLLLLDTSSRDMSAHTSRGGERRKRRKYHHYETSHDGTTTTISTLHIHKLPDEILQLILSFIGSGHYIFLASTSKQFRVAIQNVDKECITNSHSYIPSKSCLNWTINYFQNEPESKYDKILSWSKASKHDNVYAFQQIMTFRKDFTNRNRFSRWNWTTIYARRSLYNGKAVNILKWIIEETKWDYTQHIEDITGFFVLYFNVQMIQYLHRDLKIEFGYKCLQKYMSFFQTDRIRPPGTDILSYLLEINVDTLTEDQFRWVSIAVIDSGYHDVMTAMRQCFPHKAQILFDWMCMIVAEGKDMDTLKVLFDETNIGKGVLKKSSFYKLLVYPIVHGRVDIFKYLHEIRPITESKGGPKACFQIASMRNQRDIMNYLDRLFPKLDLSSPVEVVANT</sequence>
<dbReference type="SUPFAM" id="SSF81383">
    <property type="entry name" value="F-box domain"/>
    <property type="match status" value="1"/>
</dbReference>
<comment type="caution">
    <text evidence="3">The sequence shown here is derived from an EMBL/GenBank/DDBJ whole genome shotgun (WGS) entry which is preliminary data.</text>
</comment>
<accession>A0AAD3CKK9</accession>
<dbReference type="EMBL" id="BLLK01000023">
    <property type="protein sequence ID" value="GFH47651.1"/>
    <property type="molecule type" value="Genomic_DNA"/>
</dbReference>
<dbReference type="InterPro" id="IPR001810">
    <property type="entry name" value="F-box_dom"/>
</dbReference>
<gene>
    <name evidence="3" type="ORF">CTEN210_04126</name>
</gene>
<evidence type="ECO:0000313" key="3">
    <source>
        <dbReference type="EMBL" id="GFH47651.1"/>
    </source>
</evidence>
<dbReference type="PROSITE" id="PS50181">
    <property type="entry name" value="FBOX"/>
    <property type="match status" value="1"/>
</dbReference>
<evidence type="ECO:0000256" key="1">
    <source>
        <dbReference type="SAM" id="MobiDB-lite"/>
    </source>
</evidence>
<dbReference type="InterPro" id="IPR036047">
    <property type="entry name" value="F-box-like_dom_sf"/>
</dbReference>
<dbReference type="AlphaFoldDB" id="A0AAD3CKK9"/>
<name>A0AAD3CKK9_9STRA</name>
<dbReference type="Proteomes" id="UP001054902">
    <property type="component" value="Unassembled WGS sequence"/>
</dbReference>
<reference evidence="3 4" key="1">
    <citation type="journal article" date="2021" name="Sci. Rep.">
        <title>The genome of the diatom Chaetoceros tenuissimus carries an ancient integrated fragment of an extant virus.</title>
        <authorList>
            <person name="Hongo Y."/>
            <person name="Kimura K."/>
            <person name="Takaki Y."/>
            <person name="Yoshida Y."/>
            <person name="Baba S."/>
            <person name="Kobayashi G."/>
            <person name="Nagasaki K."/>
            <person name="Hano T."/>
            <person name="Tomaru Y."/>
        </authorList>
    </citation>
    <scope>NUCLEOTIDE SEQUENCE [LARGE SCALE GENOMIC DNA]</scope>
    <source>
        <strain evidence="3 4">NIES-3715</strain>
    </source>
</reference>
<feature type="region of interest" description="Disordered" evidence="1">
    <location>
        <begin position="26"/>
        <end position="45"/>
    </location>
</feature>
<evidence type="ECO:0000259" key="2">
    <source>
        <dbReference type="PROSITE" id="PS50181"/>
    </source>
</evidence>
<keyword evidence="4" id="KW-1185">Reference proteome</keyword>
<feature type="domain" description="F-box" evidence="2">
    <location>
        <begin position="59"/>
        <end position="100"/>
    </location>
</feature>
<protein>
    <recommendedName>
        <fullName evidence="2">F-box domain-containing protein</fullName>
    </recommendedName>
</protein>